<dbReference type="Gene3D" id="3.40.50.2300">
    <property type="match status" value="1"/>
</dbReference>
<keyword evidence="8" id="KW-1185">Reference proteome</keyword>
<proteinExistence type="predicted"/>
<dbReference type="InterPro" id="IPR028082">
    <property type="entry name" value="Peripla_BP_I"/>
</dbReference>
<feature type="transmembrane region" description="Helical" evidence="5">
    <location>
        <begin position="432"/>
        <end position="456"/>
    </location>
</feature>
<sequence length="498" mass="56529">MTFESCRMCPFAFQIASIGHIYPDNTGCLPYVGPPQDIALELINRQYDGVFNFTLSYNFDRNLRSCAEVADHAVDLLSRWYYRARSNRIVPALVFPCKINTHYVLRDKSQSPTFVSVGHYASTAYLEFYSAIMPLFQWRSVFVLAVESTRVALLYGIVARTAVQAMSTLPNQLVTTRYIEDPVATTFQQILPDFRRISRVMLYFGRAEGLRLLLIEAYHLNMTNGDYVYIALENFASPSLYGRIGWDYGDESDQVARRAFHSLLVVRPVDFNDSLPSSIRGFTPAELSRRAFADYNFALPLANQPLVNLISPFLSINLLGQILNTSHSVYGPSSLYDGAHLAKMVFNQTFETVFGPIEMDDVGQRIVDLTLSWFDEHNDNFQPFLLMKMKSKTVTSSAEVRWVDGKPWPPPNEPLCGYSDQSSRCGNTRSGLYSFEIAVPVVSATLGSLCCAIYFIRRYFCFERNPAQMWWIVERTEIMLTEKILAFRLSQVSRGGGA</sequence>
<keyword evidence="3 5" id="KW-1133">Transmembrane helix</keyword>
<comment type="caution">
    <text evidence="7">The sequence shown here is derived from an EMBL/GenBank/DDBJ whole genome shotgun (WGS) entry which is preliminary data.</text>
</comment>
<dbReference type="InterPro" id="IPR001828">
    <property type="entry name" value="ANF_lig-bd_rcpt"/>
</dbReference>
<name>A0A1W0WDW0_HYPEX</name>
<organism evidence="7 8">
    <name type="scientific">Hypsibius exemplaris</name>
    <name type="common">Freshwater tardigrade</name>
    <dbReference type="NCBI Taxonomy" id="2072580"/>
    <lineage>
        <taxon>Eukaryota</taxon>
        <taxon>Metazoa</taxon>
        <taxon>Ecdysozoa</taxon>
        <taxon>Tardigrada</taxon>
        <taxon>Eutardigrada</taxon>
        <taxon>Parachela</taxon>
        <taxon>Hypsibioidea</taxon>
        <taxon>Hypsibiidae</taxon>
        <taxon>Hypsibius</taxon>
    </lineage>
</organism>
<evidence type="ECO:0000313" key="7">
    <source>
        <dbReference type="EMBL" id="OQV13357.1"/>
    </source>
</evidence>
<dbReference type="OrthoDB" id="10065302at2759"/>
<evidence type="ECO:0000256" key="4">
    <source>
        <dbReference type="ARBA" id="ARBA00023136"/>
    </source>
</evidence>
<protein>
    <submittedName>
        <fullName evidence="7">Atrial natriuretic peptide receptor 1</fullName>
    </submittedName>
</protein>
<feature type="domain" description="Receptor ligand binding region" evidence="6">
    <location>
        <begin position="101"/>
        <end position="369"/>
    </location>
</feature>
<reference evidence="8" key="1">
    <citation type="submission" date="2017-01" db="EMBL/GenBank/DDBJ databases">
        <title>Comparative genomics of anhydrobiosis in the tardigrade Hypsibius dujardini.</title>
        <authorList>
            <person name="Yoshida Y."/>
            <person name="Koutsovoulos G."/>
            <person name="Laetsch D."/>
            <person name="Stevens L."/>
            <person name="Kumar S."/>
            <person name="Horikawa D."/>
            <person name="Ishino K."/>
            <person name="Komine S."/>
            <person name="Tomita M."/>
            <person name="Blaxter M."/>
            <person name="Arakawa K."/>
        </authorList>
    </citation>
    <scope>NUCLEOTIDE SEQUENCE [LARGE SCALE GENOMIC DNA]</scope>
    <source>
        <strain evidence="8">Z151</strain>
    </source>
</reference>
<evidence type="ECO:0000256" key="2">
    <source>
        <dbReference type="ARBA" id="ARBA00022692"/>
    </source>
</evidence>
<evidence type="ECO:0000259" key="6">
    <source>
        <dbReference type="Pfam" id="PF01094"/>
    </source>
</evidence>
<dbReference type="Proteomes" id="UP000192578">
    <property type="component" value="Unassembled WGS sequence"/>
</dbReference>
<evidence type="ECO:0000256" key="5">
    <source>
        <dbReference type="SAM" id="Phobius"/>
    </source>
</evidence>
<keyword evidence="2 5" id="KW-0812">Transmembrane</keyword>
<dbReference type="GO" id="GO:0016020">
    <property type="term" value="C:membrane"/>
    <property type="evidence" value="ECO:0007669"/>
    <property type="project" value="UniProtKB-SubCell"/>
</dbReference>
<evidence type="ECO:0000256" key="1">
    <source>
        <dbReference type="ARBA" id="ARBA00004370"/>
    </source>
</evidence>
<dbReference type="Pfam" id="PF01094">
    <property type="entry name" value="ANF_receptor"/>
    <property type="match status" value="1"/>
</dbReference>
<comment type="subcellular location">
    <subcellularLocation>
        <location evidence="1">Membrane</location>
    </subcellularLocation>
</comment>
<gene>
    <name evidence="7" type="ORF">BV898_12392</name>
</gene>
<dbReference type="EMBL" id="MTYJ01000125">
    <property type="protein sequence ID" value="OQV13357.1"/>
    <property type="molecule type" value="Genomic_DNA"/>
</dbReference>
<keyword evidence="4 5" id="KW-0472">Membrane</keyword>
<keyword evidence="7" id="KW-0675">Receptor</keyword>
<evidence type="ECO:0000256" key="3">
    <source>
        <dbReference type="ARBA" id="ARBA00022989"/>
    </source>
</evidence>
<dbReference type="AlphaFoldDB" id="A0A1W0WDW0"/>
<accession>A0A1W0WDW0</accession>
<evidence type="ECO:0000313" key="8">
    <source>
        <dbReference type="Proteomes" id="UP000192578"/>
    </source>
</evidence>
<dbReference type="SUPFAM" id="SSF53822">
    <property type="entry name" value="Periplasmic binding protein-like I"/>
    <property type="match status" value="1"/>
</dbReference>